<evidence type="ECO:0000259" key="7">
    <source>
        <dbReference type="PROSITE" id="PS52029"/>
    </source>
</evidence>
<proteinExistence type="predicted"/>
<keyword evidence="9" id="KW-1185">Reference proteome</keyword>
<organism evidence="8 9">
    <name type="scientific">Paraconexibacter antarcticus</name>
    <dbReference type="NCBI Taxonomy" id="2949664"/>
    <lineage>
        <taxon>Bacteria</taxon>
        <taxon>Bacillati</taxon>
        <taxon>Actinomycetota</taxon>
        <taxon>Thermoleophilia</taxon>
        <taxon>Solirubrobacterales</taxon>
        <taxon>Paraconexibacteraceae</taxon>
        <taxon>Paraconexibacter</taxon>
    </lineage>
</organism>
<evidence type="ECO:0000256" key="1">
    <source>
        <dbReference type="ARBA" id="ARBA00004752"/>
    </source>
</evidence>
<evidence type="ECO:0000256" key="6">
    <source>
        <dbReference type="PROSITE-ProRule" id="PRU01373"/>
    </source>
</evidence>
<dbReference type="Proteomes" id="UP001056035">
    <property type="component" value="Chromosome"/>
</dbReference>
<comment type="pathway">
    <text evidence="1 6">Cell wall biogenesis; peptidoglycan biosynthesis.</text>
</comment>
<feature type="domain" description="L,D-TPase catalytic" evidence="7">
    <location>
        <begin position="84"/>
        <end position="208"/>
    </location>
</feature>
<dbReference type="Gene3D" id="2.40.440.10">
    <property type="entry name" value="L,D-transpeptidase catalytic domain-like"/>
    <property type="match status" value="1"/>
</dbReference>
<feature type="active site" description="Proton donor/acceptor" evidence="6">
    <location>
        <position position="169"/>
    </location>
</feature>
<reference evidence="8 9" key="1">
    <citation type="submission" date="2022-06" db="EMBL/GenBank/DDBJ databases">
        <title>Paraconexibacter antarcticus.</title>
        <authorList>
            <person name="Kim C.S."/>
        </authorList>
    </citation>
    <scope>NUCLEOTIDE SEQUENCE [LARGE SCALE GENOMIC DNA]</scope>
    <source>
        <strain evidence="8 9">02-257</strain>
    </source>
</reference>
<evidence type="ECO:0000313" key="8">
    <source>
        <dbReference type="EMBL" id="UTI64178.1"/>
    </source>
</evidence>
<dbReference type="RefSeq" id="WP_254570891.1">
    <property type="nucleotide sequence ID" value="NZ_CP098502.1"/>
</dbReference>
<dbReference type="InterPro" id="IPR005490">
    <property type="entry name" value="LD_TPept_cat_dom"/>
</dbReference>
<name>A0ABY5DQ80_9ACTN</name>
<keyword evidence="4 6" id="KW-0573">Peptidoglycan synthesis</keyword>
<dbReference type="CDD" id="cd16913">
    <property type="entry name" value="YkuD_like"/>
    <property type="match status" value="1"/>
</dbReference>
<dbReference type="InterPro" id="IPR050979">
    <property type="entry name" value="LD-transpeptidase"/>
</dbReference>
<evidence type="ECO:0000313" key="9">
    <source>
        <dbReference type="Proteomes" id="UP001056035"/>
    </source>
</evidence>
<evidence type="ECO:0000256" key="4">
    <source>
        <dbReference type="ARBA" id="ARBA00022984"/>
    </source>
</evidence>
<keyword evidence="3 6" id="KW-0133">Cell shape</keyword>
<keyword evidence="5 6" id="KW-0961">Cell wall biogenesis/degradation</keyword>
<evidence type="ECO:0000256" key="2">
    <source>
        <dbReference type="ARBA" id="ARBA00022679"/>
    </source>
</evidence>
<dbReference type="Pfam" id="PF03734">
    <property type="entry name" value="YkuD"/>
    <property type="match status" value="1"/>
</dbReference>
<dbReference type="PANTHER" id="PTHR30582:SF2">
    <property type="entry name" value="L,D-TRANSPEPTIDASE YCIB-RELATED"/>
    <property type="match status" value="1"/>
</dbReference>
<dbReference type="InterPro" id="IPR038063">
    <property type="entry name" value="Transpep_catalytic_dom"/>
</dbReference>
<dbReference type="PANTHER" id="PTHR30582">
    <property type="entry name" value="L,D-TRANSPEPTIDASE"/>
    <property type="match status" value="1"/>
</dbReference>
<evidence type="ECO:0000256" key="3">
    <source>
        <dbReference type="ARBA" id="ARBA00022960"/>
    </source>
</evidence>
<keyword evidence="2" id="KW-0808">Transferase</keyword>
<sequence>MIACDTCPADPVAHPVLEFPRGAVTYKAPDFARRDGRNYVAAGDALVVLETKGSFVRVRVTRGDGPTYRRWVLARDGNPVHTAYSLVVRRRAHEVLVFKDGKRIQRIQAAVGKGSTPTPPGIFTISRKIHLSSVRGGGEYQTYGCCVMALDISARAPFADQVWGTVALHRSFGGDLGHAVSHGCIRLPLDRVRWLYGHLPAGTLVRIV</sequence>
<feature type="active site" description="Nucleophile" evidence="6">
    <location>
        <position position="184"/>
    </location>
</feature>
<gene>
    <name evidence="8" type="ORF">NBH00_22920</name>
</gene>
<accession>A0ABY5DQ80</accession>
<dbReference type="SUPFAM" id="SSF141523">
    <property type="entry name" value="L,D-transpeptidase catalytic domain-like"/>
    <property type="match status" value="1"/>
</dbReference>
<dbReference type="EMBL" id="CP098502">
    <property type="protein sequence ID" value="UTI64178.1"/>
    <property type="molecule type" value="Genomic_DNA"/>
</dbReference>
<dbReference type="PROSITE" id="PS52029">
    <property type="entry name" value="LD_TPASE"/>
    <property type="match status" value="1"/>
</dbReference>
<evidence type="ECO:0000256" key="5">
    <source>
        <dbReference type="ARBA" id="ARBA00023316"/>
    </source>
</evidence>
<protein>
    <submittedName>
        <fullName evidence="8">L,D-transpeptidase</fullName>
    </submittedName>
</protein>